<dbReference type="Gene3D" id="1.10.8.60">
    <property type="match status" value="1"/>
</dbReference>
<dbReference type="SMART" id="SM00091">
    <property type="entry name" value="PAS"/>
    <property type="match status" value="1"/>
</dbReference>
<dbReference type="Gene3D" id="1.10.10.60">
    <property type="entry name" value="Homeodomain-like"/>
    <property type="match status" value="1"/>
</dbReference>
<dbReference type="EMBL" id="FORR01000005">
    <property type="protein sequence ID" value="SFJ16396.1"/>
    <property type="molecule type" value="Genomic_DNA"/>
</dbReference>
<dbReference type="CDD" id="cd00009">
    <property type="entry name" value="AAA"/>
    <property type="match status" value="1"/>
</dbReference>
<evidence type="ECO:0000256" key="2">
    <source>
        <dbReference type="ARBA" id="ARBA00022797"/>
    </source>
</evidence>
<gene>
    <name evidence="8" type="ORF">SAMN05421852_10586</name>
</gene>
<dbReference type="InterPro" id="IPR035965">
    <property type="entry name" value="PAS-like_dom_sf"/>
</dbReference>
<evidence type="ECO:0000313" key="8">
    <source>
        <dbReference type="EMBL" id="SFJ16396.1"/>
    </source>
</evidence>
<evidence type="ECO:0000256" key="4">
    <source>
        <dbReference type="ARBA" id="ARBA00029500"/>
    </source>
</evidence>
<feature type="domain" description="PAS" evidence="6">
    <location>
        <begin position="1"/>
        <end position="54"/>
    </location>
</feature>
<dbReference type="PROSITE" id="PS50045">
    <property type="entry name" value="SIGMA54_INTERACT_4"/>
    <property type="match status" value="1"/>
</dbReference>
<organism evidence="8 9">
    <name type="scientific">Thermoflavimicrobium dichotomicum</name>
    <dbReference type="NCBI Taxonomy" id="46223"/>
    <lineage>
        <taxon>Bacteria</taxon>
        <taxon>Bacillati</taxon>
        <taxon>Bacillota</taxon>
        <taxon>Bacilli</taxon>
        <taxon>Bacillales</taxon>
        <taxon>Thermoactinomycetaceae</taxon>
        <taxon>Thermoflavimicrobium</taxon>
    </lineage>
</organism>
<dbReference type="PROSITE" id="PS00675">
    <property type="entry name" value="SIGMA54_INTERACT_1"/>
    <property type="match status" value="1"/>
</dbReference>
<keyword evidence="2" id="KW-0058">Aromatic hydrocarbons catabolism</keyword>
<dbReference type="InterPro" id="IPR000014">
    <property type="entry name" value="PAS"/>
</dbReference>
<evidence type="ECO:0000256" key="3">
    <source>
        <dbReference type="ARBA" id="ARBA00022840"/>
    </source>
</evidence>
<dbReference type="InterPro" id="IPR013767">
    <property type="entry name" value="PAS_fold"/>
</dbReference>
<protein>
    <recommendedName>
        <fullName evidence="4">HTH-type transcriptional regulatory protein TyrR</fullName>
    </recommendedName>
</protein>
<dbReference type="Pfam" id="PF18024">
    <property type="entry name" value="HTH_50"/>
    <property type="match status" value="1"/>
</dbReference>
<dbReference type="RefSeq" id="WP_093229144.1">
    <property type="nucleotide sequence ID" value="NZ_FORR01000005.1"/>
</dbReference>
<dbReference type="InterPro" id="IPR025662">
    <property type="entry name" value="Sigma_54_int_dom_ATP-bd_1"/>
</dbReference>
<accession>A0A1I3P5S7</accession>
<dbReference type="SUPFAM" id="SSF52540">
    <property type="entry name" value="P-loop containing nucleoside triphosphate hydrolases"/>
    <property type="match status" value="1"/>
</dbReference>
<evidence type="ECO:0000259" key="7">
    <source>
        <dbReference type="PROSITE" id="PS50113"/>
    </source>
</evidence>
<dbReference type="SUPFAM" id="SSF46689">
    <property type="entry name" value="Homeodomain-like"/>
    <property type="match status" value="1"/>
</dbReference>
<proteinExistence type="predicted"/>
<dbReference type="InterPro" id="IPR030828">
    <property type="entry name" value="HTH_TyrR"/>
</dbReference>
<dbReference type="InterPro" id="IPR027417">
    <property type="entry name" value="P-loop_NTPase"/>
</dbReference>
<dbReference type="GO" id="GO:0006355">
    <property type="term" value="P:regulation of DNA-templated transcription"/>
    <property type="evidence" value="ECO:0007669"/>
    <property type="project" value="InterPro"/>
</dbReference>
<evidence type="ECO:0000256" key="1">
    <source>
        <dbReference type="ARBA" id="ARBA00022741"/>
    </source>
</evidence>
<name>A0A1I3P5S7_9BACL</name>
<dbReference type="PROSITE" id="PS50112">
    <property type="entry name" value="PAS"/>
    <property type="match status" value="1"/>
</dbReference>
<evidence type="ECO:0000313" key="9">
    <source>
        <dbReference type="Proteomes" id="UP000199545"/>
    </source>
</evidence>
<dbReference type="STRING" id="46223.SAMN05421852_10586"/>
<dbReference type="Proteomes" id="UP000199545">
    <property type="component" value="Unassembled WGS sequence"/>
</dbReference>
<dbReference type="GO" id="GO:0005524">
    <property type="term" value="F:ATP binding"/>
    <property type="evidence" value="ECO:0007669"/>
    <property type="project" value="UniProtKB-KW"/>
</dbReference>
<dbReference type="SMART" id="SM00382">
    <property type="entry name" value="AAA"/>
    <property type="match status" value="1"/>
</dbReference>
<dbReference type="InterPro" id="IPR058031">
    <property type="entry name" value="AAA_lid_NorR"/>
</dbReference>
<dbReference type="FunFam" id="3.40.50.300:FF:000006">
    <property type="entry name" value="DNA-binding transcriptional regulator NtrC"/>
    <property type="match status" value="1"/>
</dbReference>
<evidence type="ECO:0000259" key="6">
    <source>
        <dbReference type="PROSITE" id="PS50112"/>
    </source>
</evidence>
<dbReference type="Gene3D" id="3.40.50.300">
    <property type="entry name" value="P-loop containing nucleotide triphosphate hydrolases"/>
    <property type="match status" value="1"/>
</dbReference>
<dbReference type="InterPro" id="IPR009057">
    <property type="entry name" value="Homeodomain-like_sf"/>
</dbReference>
<dbReference type="Pfam" id="PF25601">
    <property type="entry name" value="AAA_lid_14"/>
    <property type="match status" value="1"/>
</dbReference>
<dbReference type="PANTHER" id="PTHR32071">
    <property type="entry name" value="TRANSCRIPTIONAL REGULATORY PROTEIN"/>
    <property type="match status" value="1"/>
</dbReference>
<keyword evidence="9" id="KW-1185">Reference proteome</keyword>
<dbReference type="InterPro" id="IPR002078">
    <property type="entry name" value="Sigma_54_int"/>
</dbReference>
<dbReference type="PANTHER" id="PTHR32071:SF57">
    <property type="entry name" value="C4-DICARBOXYLATE TRANSPORT TRANSCRIPTIONAL REGULATORY PROTEIN DCTD"/>
    <property type="match status" value="1"/>
</dbReference>
<dbReference type="Pfam" id="PF00989">
    <property type="entry name" value="PAS"/>
    <property type="match status" value="1"/>
</dbReference>
<feature type="domain" description="Sigma-54 factor interaction" evidence="5">
    <location>
        <begin position="147"/>
        <end position="376"/>
    </location>
</feature>
<reference evidence="8 9" key="1">
    <citation type="submission" date="2016-10" db="EMBL/GenBank/DDBJ databases">
        <authorList>
            <person name="de Groot N.N."/>
        </authorList>
    </citation>
    <scope>NUCLEOTIDE SEQUENCE [LARGE SCALE GENOMIC DNA]</scope>
    <source>
        <strain evidence="8 9">DSM 44778</strain>
    </source>
</reference>
<evidence type="ECO:0000259" key="5">
    <source>
        <dbReference type="PROSITE" id="PS50045"/>
    </source>
</evidence>
<keyword evidence="1" id="KW-0547">Nucleotide-binding</keyword>
<dbReference type="SUPFAM" id="SSF55785">
    <property type="entry name" value="PYP-like sensor domain (PAS domain)"/>
    <property type="match status" value="1"/>
</dbReference>
<dbReference type="PROSITE" id="PS00676">
    <property type="entry name" value="SIGMA54_INTERACT_2"/>
    <property type="match status" value="1"/>
</dbReference>
<dbReference type="CDD" id="cd00130">
    <property type="entry name" value="PAS"/>
    <property type="match status" value="1"/>
</dbReference>
<dbReference type="InterPro" id="IPR000700">
    <property type="entry name" value="PAS-assoc_C"/>
</dbReference>
<dbReference type="PROSITE" id="PS50113">
    <property type="entry name" value="PAC"/>
    <property type="match status" value="1"/>
</dbReference>
<dbReference type="Pfam" id="PF00158">
    <property type="entry name" value="Sigma54_activat"/>
    <property type="match status" value="1"/>
</dbReference>
<dbReference type="InterPro" id="IPR003593">
    <property type="entry name" value="AAA+_ATPase"/>
</dbReference>
<dbReference type="Gene3D" id="3.30.450.20">
    <property type="entry name" value="PAS domain"/>
    <property type="match status" value="1"/>
</dbReference>
<dbReference type="InterPro" id="IPR025943">
    <property type="entry name" value="Sigma_54_int_dom_ATP-bd_2"/>
</dbReference>
<dbReference type="OrthoDB" id="9771372at2"/>
<keyword evidence="3" id="KW-0067">ATP-binding</keyword>
<dbReference type="NCBIfam" id="TIGR00229">
    <property type="entry name" value="sensory_box"/>
    <property type="match status" value="1"/>
</dbReference>
<feature type="domain" description="PAC" evidence="7">
    <location>
        <begin position="59"/>
        <end position="119"/>
    </location>
</feature>
<dbReference type="GO" id="GO:0003677">
    <property type="term" value="F:DNA binding"/>
    <property type="evidence" value="ECO:0007669"/>
    <property type="project" value="UniProtKB-KW"/>
</dbReference>
<dbReference type="AlphaFoldDB" id="A0A1I3P5S7"/>
<sequence length="449" mass="51697">MNQLFEFIFQSSYDGIYVADKDGNGLMVNEAYTRITGVKPEELLNKNIRDLVNEGIISESVTLMVLDKKRTHTIIQRVKEKEVLVTGNPVFDENGEILYVVTNVRDISELNQLKLELQKTKALSNQYLYEIEEFKKKESVQMMMDGVVAHSKEIMDVIHLAQKVARVDSTVLIHGESGVGKEVIVNLIHKYSDRAQAPLIKVNCAAIPQHLLESELFGYEKGAFTGADSRGKPGLFEQADGGTIFLDEIGDMPLDLQAKLLRVLQEFEIRRVGGRKNIKIDVRVISATHKNLEMMVQNGQFRQDLFYRLNIVPIKIPPLRERKADIAPLAYYFLNKMNKRYGFNRRFHPEVIYMMEHYDWPGNIREMENLIERLVVTVDHEEIQVSDLPFSLLNQDVRKPISLKSMVEEFERKIIRDYLAKYKTTRKTAKILGISQSALVKKMHRIGLK</sequence>